<accession>B7B5F4</accession>
<evidence type="ECO:0000313" key="1">
    <source>
        <dbReference type="EMBL" id="EEC98336.1"/>
    </source>
</evidence>
<comment type="caution">
    <text evidence="1">The sequence shown here is derived from an EMBL/GenBank/DDBJ whole genome shotgun (WGS) entry which is preliminary data.</text>
</comment>
<reference evidence="1 2" key="1">
    <citation type="submission" date="2008-10" db="EMBL/GenBank/DDBJ databases">
        <title>Draft genome sequence of Parabacteroides johnsonii (DSM 18315).</title>
        <authorList>
            <person name="Sudarsanam P."/>
            <person name="Ley R."/>
            <person name="Guruge J."/>
            <person name="Turnbaugh P.J."/>
            <person name="Mahowald M."/>
            <person name="Liep D."/>
            <person name="Gordon J."/>
        </authorList>
    </citation>
    <scope>NUCLEOTIDE SEQUENCE [LARGE SCALE GENOMIC DNA]</scope>
    <source>
        <strain evidence="1 2">DSM 18315</strain>
    </source>
</reference>
<dbReference type="STRING" id="537006.PRABACTJOHN_00247"/>
<dbReference type="HOGENOM" id="CLU_3186839_0_0_10"/>
<name>B7B5F4_9BACT</name>
<organism evidence="1 2">
    <name type="scientific">Parabacteroides johnsonii DSM 18315</name>
    <dbReference type="NCBI Taxonomy" id="537006"/>
    <lineage>
        <taxon>Bacteria</taxon>
        <taxon>Pseudomonadati</taxon>
        <taxon>Bacteroidota</taxon>
        <taxon>Bacteroidia</taxon>
        <taxon>Bacteroidales</taxon>
        <taxon>Tannerellaceae</taxon>
        <taxon>Parabacteroides</taxon>
    </lineage>
</organism>
<sequence length="46" mass="5306">MTHPLHGQLGRFRICLGKKKFNKGLAFGVEDWLFFKLSIINCQLSI</sequence>
<evidence type="ECO:0000313" key="2">
    <source>
        <dbReference type="Proteomes" id="UP000005510"/>
    </source>
</evidence>
<dbReference type="AlphaFoldDB" id="B7B5F4"/>
<dbReference type="EMBL" id="ABYH01000029">
    <property type="protein sequence ID" value="EEC98336.1"/>
    <property type="molecule type" value="Genomic_DNA"/>
</dbReference>
<reference evidence="1 2" key="2">
    <citation type="submission" date="2008-10" db="EMBL/GenBank/DDBJ databases">
        <authorList>
            <person name="Fulton L."/>
            <person name="Clifton S."/>
            <person name="Fulton B."/>
            <person name="Xu J."/>
            <person name="Minx P."/>
            <person name="Pepin K.H."/>
            <person name="Johnson M."/>
            <person name="Bhonagiri V."/>
            <person name="Nash W.E."/>
            <person name="Mardis E.R."/>
            <person name="Wilson R.K."/>
        </authorList>
    </citation>
    <scope>NUCLEOTIDE SEQUENCE [LARGE SCALE GENOMIC DNA]</scope>
    <source>
        <strain evidence="1 2">DSM 18315</strain>
    </source>
</reference>
<dbReference type="Proteomes" id="UP000005510">
    <property type="component" value="Unassembled WGS sequence"/>
</dbReference>
<proteinExistence type="predicted"/>
<gene>
    <name evidence="1" type="ORF">PRABACTJOHN_00247</name>
</gene>
<protein>
    <submittedName>
        <fullName evidence="1">Uncharacterized protein</fullName>
    </submittedName>
</protein>